<dbReference type="Proteomes" id="UP000184073">
    <property type="component" value="Unassembled WGS sequence"/>
</dbReference>
<dbReference type="OrthoDB" id="3508621at2759"/>
<dbReference type="AlphaFoldDB" id="A0A1L9P3U7"/>
<protein>
    <submittedName>
        <fullName evidence="1">Uncharacterized protein</fullName>
    </submittedName>
</protein>
<gene>
    <name evidence="1" type="ORF">ASPVEDRAFT_35555</name>
</gene>
<keyword evidence="2" id="KW-1185">Reference proteome</keyword>
<dbReference type="STRING" id="1036611.A0A1L9P3U7"/>
<evidence type="ECO:0000313" key="2">
    <source>
        <dbReference type="Proteomes" id="UP000184073"/>
    </source>
</evidence>
<name>A0A1L9P3U7_ASPVE</name>
<proteinExistence type="predicted"/>
<sequence>MTETSLFEKCPSTLEEWTEAAVKGGFLAVSPKDYTDHKHGSEINQPQFIILRTLVQCSGPDAFDPALFDLENDIEKARRLLQDWDMFKHYIDAIKANSRKADGDFSAARYNQVQVLEAHKGLVQPRDEELEKPPVRYSAIILLICICGISPNEDSSRWCTPSRIDLVAKFGSGKGSGFIAGTDGQMQDKSHSLWIKAPIKSTSNERHVYGPAIYMQEAALLIAWMKEYPGYPDPKRYVVLFCLIMPQGRVGSKC</sequence>
<reference evidence="2" key="1">
    <citation type="journal article" date="2017" name="Genome Biol.">
        <title>Comparative genomics reveals high biological diversity and specific adaptations in the industrially and medically important fungal genus Aspergillus.</title>
        <authorList>
            <person name="de Vries R.P."/>
            <person name="Riley R."/>
            <person name="Wiebenga A."/>
            <person name="Aguilar-Osorio G."/>
            <person name="Amillis S."/>
            <person name="Uchima C.A."/>
            <person name="Anderluh G."/>
            <person name="Asadollahi M."/>
            <person name="Askin M."/>
            <person name="Barry K."/>
            <person name="Battaglia E."/>
            <person name="Bayram O."/>
            <person name="Benocci T."/>
            <person name="Braus-Stromeyer S.A."/>
            <person name="Caldana C."/>
            <person name="Canovas D."/>
            <person name="Cerqueira G.C."/>
            <person name="Chen F."/>
            <person name="Chen W."/>
            <person name="Choi C."/>
            <person name="Clum A."/>
            <person name="Dos Santos R.A."/>
            <person name="Damasio A.R."/>
            <person name="Diallinas G."/>
            <person name="Emri T."/>
            <person name="Fekete E."/>
            <person name="Flipphi M."/>
            <person name="Freyberg S."/>
            <person name="Gallo A."/>
            <person name="Gournas C."/>
            <person name="Habgood R."/>
            <person name="Hainaut M."/>
            <person name="Harispe M.L."/>
            <person name="Henrissat B."/>
            <person name="Hilden K.S."/>
            <person name="Hope R."/>
            <person name="Hossain A."/>
            <person name="Karabika E."/>
            <person name="Karaffa L."/>
            <person name="Karanyi Z."/>
            <person name="Krasevec N."/>
            <person name="Kuo A."/>
            <person name="Kusch H."/>
            <person name="LaButti K."/>
            <person name="Lagendijk E.L."/>
            <person name="Lapidus A."/>
            <person name="Levasseur A."/>
            <person name="Lindquist E."/>
            <person name="Lipzen A."/>
            <person name="Logrieco A.F."/>
            <person name="MacCabe A."/>
            <person name="Maekelae M.R."/>
            <person name="Malavazi I."/>
            <person name="Melin P."/>
            <person name="Meyer V."/>
            <person name="Mielnichuk N."/>
            <person name="Miskei M."/>
            <person name="Molnar A.P."/>
            <person name="Mule G."/>
            <person name="Ngan C.Y."/>
            <person name="Orejas M."/>
            <person name="Orosz E."/>
            <person name="Ouedraogo J.P."/>
            <person name="Overkamp K.M."/>
            <person name="Park H.-S."/>
            <person name="Perrone G."/>
            <person name="Piumi F."/>
            <person name="Punt P.J."/>
            <person name="Ram A.F."/>
            <person name="Ramon A."/>
            <person name="Rauscher S."/>
            <person name="Record E."/>
            <person name="Riano-Pachon D.M."/>
            <person name="Robert V."/>
            <person name="Roehrig J."/>
            <person name="Ruller R."/>
            <person name="Salamov A."/>
            <person name="Salih N.S."/>
            <person name="Samson R.A."/>
            <person name="Sandor E."/>
            <person name="Sanguinetti M."/>
            <person name="Schuetze T."/>
            <person name="Sepcic K."/>
            <person name="Shelest E."/>
            <person name="Sherlock G."/>
            <person name="Sophianopoulou V."/>
            <person name="Squina F.M."/>
            <person name="Sun H."/>
            <person name="Susca A."/>
            <person name="Todd R.B."/>
            <person name="Tsang A."/>
            <person name="Unkles S.E."/>
            <person name="van de Wiele N."/>
            <person name="van Rossen-Uffink D."/>
            <person name="Oliveira J.V."/>
            <person name="Vesth T.C."/>
            <person name="Visser J."/>
            <person name="Yu J.-H."/>
            <person name="Zhou M."/>
            <person name="Andersen M.R."/>
            <person name="Archer D.B."/>
            <person name="Baker S.E."/>
            <person name="Benoit I."/>
            <person name="Brakhage A.A."/>
            <person name="Braus G.H."/>
            <person name="Fischer R."/>
            <person name="Frisvad J.C."/>
            <person name="Goldman G.H."/>
            <person name="Houbraken J."/>
            <person name="Oakley B."/>
            <person name="Pocsi I."/>
            <person name="Scazzocchio C."/>
            <person name="Seiboth B."/>
            <person name="vanKuyk P.A."/>
            <person name="Wortman J."/>
            <person name="Dyer P.S."/>
            <person name="Grigoriev I.V."/>
        </authorList>
    </citation>
    <scope>NUCLEOTIDE SEQUENCE [LARGE SCALE GENOMIC DNA]</scope>
    <source>
        <strain evidence="2">CBS 583.65</strain>
    </source>
</reference>
<evidence type="ECO:0000313" key="1">
    <source>
        <dbReference type="EMBL" id="OJI96189.1"/>
    </source>
</evidence>
<accession>A0A1L9P3U7</accession>
<dbReference type="GeneID" id="63726532"/>
<dbReference type="VEuPathDB" id="FungiDB:ASPVEDRAFT_35555"/>
<dbReference type="EMBL" id="KV878125">
    <property type="protein sequence ID" value="OJI96189.1"/>
    <property type="molecule type" value="Genomic_DNA"/>
</dbReference>
<organism evidence="1 2">
    <name type="scientific">Aspergillus versicolor CBS 583.65</name>
    <dbReference type="NCBI Taxonomy" id="1036611"/>
    <lineage>
        <taxon>Eukaryota</taxon>
        <taxon>Fungi</taxon>
        <taxon>Dikarya</taxon>
        <taxon>Ascomycota</taxon>
        <taxon>Pezizomycotina</taxon>
        <taxon>Eurotiomycetes</taxon>
        <taxon>Eurotiomycetidae</taxon>
        <taxon>Eurotiales</taxon>
        <taxon>Aspergillaceae</taxon>
        <taxon>Aspergillus</taxon>
        <taxon>Aspergillus subgen. Nidulantes</taxon>
    </lineage>
</organism>
<dbReference type="RefSeq" id="XP_040661952.1">
    <property type="nucleotide sequence ID" value="XM_040811021.1"/>
</dbReference>